<evidence type="ECO:0000313" key="2">
    <source>
        <dbReference type="Proteomes" id="UP000185335"/>
    </source>
</evidence>
<sequence length="79" mass="8950">MENVKLILLRERNEVLLGSVTELDEEPSLLVTNCMEILKDGTLEPFPRFAAQRDLFLTSEAVLTIVDPSPEIVETYSKE</sequence>
<keyword evidence="2" id="KW-1185">Reference proteome</keyword>
<dbReference type="InterPro" id="IPR046691">
    <property type="entry name" value="DUF6561"/>
</dbReference>
<gene>
    <name evidence="1" type="ORF">Syn7803C61_151</name>
</gene>
<dbReference type="KEGG" id="vg:24405297"/>
<proteinExistence type="predicted"/>
<reference evidence="1 2" key="1">
    <citation type="submission" date="2013-12" db="EMBL/GenBank/DDBJ databases">
        <title>Ecological redundancy of diverse viral populations within a natural community.</title>
        <authorList>
            <person name="Gregory A.C."/>
            <person name="LaButti K."/>
            <person name="Copeland A."/>
            <person name="Woyke T."/>
            <person name="Sullivan M.B."/>
        </authorList>
    </citation>
    <scope>NUCLEOTIDE SEQUENCE [LARGE SCALE GENOMIC DNA]</scope>
    <source>
        <strain evidence="1">Syn7803C61</strain>
    </source>
</reference>
<dbReference type="Pfam" id="PF20198">
    <property type="entry name" value="DUF6561"/>
    <property type="match status" value="1"/>
</dbReference>
<organism evidence="1 2">
    <name type="scientific">Synechococcus phage ACG-2014b</name>
    <dbReference type="NCBI Taxonomy" id="1493508"/>
    <lineage>
        <taxon>Viruses</taxon>
        <taxon>Duplodnaviria</taxon>
        <taxon>Heunggongvirae</taxon>
        <taxon>Uroviricota</taxon>
        <taxon>Caudoviricetes</taxon>
        <taxon>Pantevenvirales</taxon>
        <taxon>Kyanoviridae</taxon>
        <taxon>Nereusvirus</taxon>
        <taxon>Nereusvirus tusconc4</taxon>
    </lineage>
</organism>
<dbReference type="RefSeq" id="YP_009140721.1">
    <property type="nucleotide sequence ID" value="NC_027130.1"/>
</dbReference>
<evidence type="ECO:0000313" key="1">
    <source>
        <dbReference type="EMBL" id="AIX17373.1"/>
    </source>
</evidence>
<accession>A0A0E3ET03</accession>
<dbReference type="Proteomes" id="UP000185335">
    <property type="component" value="Segment"/>
</dbReference>
<dbReference type="OrthoDB" id="25340at10239"/>
<name>A0A0E3ET03_9CAUD</name>
<dbReference type="EMBL" id="KJ019040">
    <property type="protein sequence ID" value="AIX17373.1"/>
    <property type="molecule type" value="Genomic_DNA"/>
</dbReference>
<dbReference type="Gene3D" id="2.30.30.100">
    <property type="match status" value="1"/>
</dbReference>
<protein>
    <submittedName>
        <fullName evidence="1">Uncharacterized protein</fullName>
    </submittedName>
</protein>